<feature type="region of interest" description="Disordered" evidence="1">
    <location>
        <begin position="41"/>
        <end position="127"/>
    </location>
</feature>
<proteinExistence type="predicted"/>
<dbReference type="Pfam" id="PF15748">
    <property type="entry name" value="CCSAP"/>
    <property type="match status" value="1"/>
</dbReference>
<reference evidence="2 3" key="1">
    <citation type="journal article" date="2021" name="Sci. Rep.">
        <title>Chromosome anchoring in Senegalese sole (Solea senegalensis) reveals sex-associated markers and genome rearrangements in flatfish.</title>
        <authorList>
            <person name="Guerrero-Cozar I."/>
            <person name="Gomez-Garrido J."/>
            <person name="Berbel C."/>
            <person name="Martinez-Blanch J.F."/>
            <person name="Alioto T."/>
            <person name="Claros M.G."/>
            <person name="Gagnaire P.A."/>
            <person name="Manchado M."/>
        </authorList>
    </citation>
    <scope>NUCLEOTIDE SEQUENCE [LARGE SCALE GENOMIC DNA]</scope>
    <source>
        <strain evidence="2">Sse05_10M</strain>
    </source>
</reference>
<protein>
    <submittedName>
        <fullName evidence="2">Centriole, cilia and spindle-associated protein-like isoform X1</fullName>
    </submittedName>
</protein>
<sequence>QTDNYTLAVYCNQAHTICVTLLWNLPRKSSGDHILCYPAGDTQPAVARKPPRAKSQPAIGSKEKESRRPTGRLDWTERQKDVRRTNNQQSVVVADAGVEPRVESDRRRGHGGRGPGERRRARSADLEKVRRSQLTAAVDERWTTEYMRCFSARLR</sequence>
<evidence type="ECO:0000313" key="3">
    <source>
        <dbReference type="Proteomes" id="UP000693946"/>
    </source>
</evidence>
<dbReference type="Proteomes" id="UP000693946">
    <property type="component" value="Unassembled WGS sequence"/>
</dbReference>
<dbReference type="GO" id="GO:0005814">
    <property type="term" value="C:centriole"/>
    <property type="evidence" value="ECO:0007669"/>
    <property type="project" value="TreeGrafter"/>
</dbReference>
<dbReference type="GO" id="GO:0005819">
    <property type="term" value="C:spindle"/>
    <property type="evidence" value="ECO:0007669"/>
    <property type="project" value="TreeGrafter"/>
</dbReference>
<dbReference type="GO" id="GO:0035869">
    <property type="term" value="C:ciliary transition zone"/>
    <property type="evidence" value="ECO:0007669"/>
    <property type="project" value="TreeGrafter"/>
</dbReference>
<accession>A0AAV6PIS3</accession>
<dbReference type="InterPro" id="IPR029774">
    <property type="entry name" value="CSAP"/>
</dbReference>
<evidence type="ECO:0000256" key="1">
    <source>
        <dbReference type="SAM" id="MobiDB-lite"/>
    </source>
</evidence>
<feature type="non-terminal residue" evidence="2">
    <location>
        <position position="1"/>
    </location>
</feature>
<dbReference type="GO" id="GO:0036064">
    <property type="term" value="C:ciliary basal body"/>
    <property type="evidence" value="ECO:0007669"/>
    <property type="project" value="TreeGrafter"/>
</dbReference>
<name>A0AAV6PIS3_SOLSE</name>
<dbReference type="PANTHER" id="PTHR31022">
    <property type="entry name" value="CENTRIOLE, CILIA AND SPINDLE-ASSOCIATED PROTEIN"/>
    <property type="match status" value="1"/>
</dbReference>
<comment type="caution">
    <text evidence="2">The sequence shown here is derived from an EMBL/GenBank/DDBJ whole genome shotgun (WGS) entry which is preliminary data.</text>
</comment>
<organism evidence="2 3">
    <name type="scientific">Solea senegalensis</name>
    <name type="common">Senegalese sole</name>
    <dbReference type="NCBI Taxonomy" id="28829"/>
    <lineage>
        <taxon>Eukaryota</taxon>
        <taxon>Metazoa</taxon>
        <taxon>Chordata</taxon>
        <taxon>Craniata</taxon>
        <taxon>Vertebrata</taxon>
        <taxon>Euteleostomi</taxon>
        <taxon>Actinopterygii</taxon>
        <taxon>Neopterygii</taxon>
        <taxon>Teleostei</taxon>
        <taxon>Neoteleostei</taxon>
        <taxon>Acanthomorphata</taxon>
        <taxon>Carangaria</taxon>
        <taxon>Pleuronectiformes</taxon>
        <taxon>Pleuronectoidei</taxon>
        <taxon>Soleidae</taxon>
        <taxon>Solea</taxon>
    </lineage>
</organism>
<dbReference type="GO" id="GO:1901673">
    <property type="term" value="P:regulation of mitotic spindle assembly"/>
    <property type="evidence" value="ECO:0007669"/>
    <property type="project" value="TreeGrafter"/>
</dbReference>
<dbReference type="GO" id="GO:0008017">
    <property type="term" value="F:microtubule binding"/>
    <property type="evidence" value="ECO:0007669"/>
    <property type="project" value="TreeGrafter"/>
</dbReference>
<evidence type="ECO:0000313" key="2">
    <source>
        <dbReference type="EMBL" id="KAG7460529.1"/>
    </source>
</evidence>
<feature type="compositionally biased region" description="Basic and acidic residues" evidence="1">
    <location>
        <begin position="74"/>
        <end position="84"/>
    </location>
</feature>
<dbReference type="PANTHER" id="PTHR31022:SF6">
    <property type="entry name" value="CENTRIOLE, CILIA AND SPINDLE-ASSOCIATED PROTEIN"/>
    <property type="match status" value="1"/>
</dbReference>
<keyword evidence="3" id="KW-1185">Reference proteome</keyword>
<gene>
    <name evidence="2" type="ORF">JOB18_043612</name>
</gene>
<dbReference type="AlphaFoldDB" id="A0AAV6PIS3"/>
<feature type="compositionally biased region" description="Basic and acidic residues" evidence="1">
    <location>
        <begin position="115"/>
        <end position="127"/>
    </location>
</feature>
<dbReference type="EMBL" id="JAGKHQ010001130">
    <property type="protein sequence ID" value="KAG7460529.1"/>
    <property type="molecule type" value="Genomic_DNA"/>
</dbReference>